<gene>
    <name evidence="2" type="ORF">CLV40_114100</name>
</gene>
<keyword evidence="1" id="KW-0472">Membrane</keyword>
<reference evidence="2 3" key="1">
    <citation type="submission" date="2018-02" db="EMBL/GenBank/DDBJ databases">
        <title>Genomic Encyclopedia of Archaeal and Bacterial Type Strains, Phase II (KMG-II): from individual species to whole genera.</title>
        <authorList>
            <person name="Goeker M."/>
        </authorList>
    </citation>
    <scope>NUCLEOTIDE SEQUENCE [LARGE SCALE GENOMIC DNA]</scope>
    <source>
        <strain evidence="2 3">YU 961-1</strain>
    </source>
</reference>
<protein>
    <submittedName>
        <fullName evidence="2">Uncharacterized protein</fullName>
    </submittedName>
</protein>
<dbReference type="Proteomes" id="UP000239203">
    <property type="component" value="Unassembled WGS sequence"/>
</dbReference>
<dbReference type="EMBL" id="PTIX01000014">
    <property type="protein sequence ID" value="PPK65448.1"/>
    <property type="molecule type" value="Genomic_DNA"/>
</dbReference>
<keyword evidence="1" id="KW-1133">Transmembrane helix</keyword>
<feature type="transmembrane region" description="Helical" evidence="1">
    <location>
        <begin position="67"/>
        <end position="95"/>
    </location>
</feature>
<proteinExistence type="predicted"/>
<accession>A0A2S6GJN6</accession>
<organism evidence="2 3">
    <name type="scientific">Actinokineospora auranticolor</name>
    <dbReference type="NCBI Taxonomy" id="155976"/>
    <lineage>
        <taxon>Bacteria</taxon>
        <taxon>Bacillati</taxon>
        <taxon>Actinomycetota</taxon>
        <taxon>Actinomycetes</taxon>
        <taxon>Pseudonocardiales</taxon>
        <taxon>Pseudonocardiaceae</taxon>
        <taxon>Actinokineospora</taxon>
    </lineage>
</organism>
<sequence>MLTAVCAVAGALLVVLVWLSVLRTVFIPRFTPTRTAKWSSRLVTGACTALARRLPRRAGERVMEYAAPLALFTMAACWLVIGSLGFFLLGTAVHGSVLELGEYARMLVLRARDDAVTALAPAIWLSTLLISAAFTVHLLRFTDAYSRRERLVTSLASRAREPLDAEQLLATHARGGSRDGLDRQFKDWLDWLADVHATHSGYPALVHYRSVCGLTWVRAAVIMLDAAALVAAVAPTWAPPHTSPLLHRGRACLQDLAGDLGSPLPAVLAPVSLQGREERAFGETVALMVDAGLPAERDPDQAWWAFQCERGRYAPFADALGHRLLHDRVEFEDNRGHGRPIRLLRRKGTFSDG</sequence>
<dbReference type="RefSeq" id="WP_104481208.1">
    <property type="nucleotide sequence ID" value="NZ_CP154825.1"/>
</dbReference>
<comment type="caution">
    <text evidence="2">The sequence shown here is derived from an EMBL/GenBank/DDBJ whole genome shotgun (WGS) entry which is preliminary data.</text>
</comment>
<feature type="transmembrane region" description="Helical" evidence="1">
    <location>
        <begin position="115"/>
        <end position="139"/>
    </location>
</feature>
<dbReference type="OrthoDB" id="9785126at2"/>
<evidence type="ECO:0000256" key="1">
    <source>
        <dbReference type="SAM" id="Phobius"/>
    </source>
</evidence>
<dbReference type="AlphaFoldDB" id="A0A2S6GJN6"/>
<name>A0A2S6GJN6_9PSEU</name>
<evidence type="ECO:0000313" key="2">
    <source>
        <dbReference type="EMBL" id="PPK65448.1"/>
    </source>
</evidence>
<keyword evidence="3" id="KW-1185">Reference proteome</keyword>
<evidence type="ECO:0000313" key="3">
    <source>
        <dbReference type="Proteomes" id="UP000239203"/>
    </source>
</evidence>
<keyword evidence="1" id="KW-0812">Transmembrane</keyword>